<dbReference type="CDD" id="cd07377">
    <property type="entry name" value="WHTH_GntR"/>
    <property type="match status" value="1"/>
</dbReference>
<feature type="domain" description="HTH gntR-type" evidence="4">
    <location>
        <begin position="8"/>
        <end position="76"/>
    </location>
</feature>
<sequence>MLTPQSGQAQYQQLADVLRNRIDQDFYYAGATLPTEAALCFEFEVGRMMVRRALAVLREEGLILTRRGEAAIVRPRTIRTEVGLRPRDSVIARMPSRPERAALGMQPGVPLVEVRRAGGGLEVFAADQAELVALPLE</sequence>
<dbReference type="RefSeq" id="WP_052386498.1">
    <property type="nucleotide sequence ID" value="NZ_CP073767.1"/>
</dbReference>
<keyword evidence="6" id="KW-1185">Reference proteome</keyword>
<keyword evidence="1" id="KW-0805">Transcription regulation</keyword>
<dbReference type="AlphaFoldDB" id="A0A9Q9IGS8"/>
<evidence type="ECO:0000313" key="6">
    <source>
        <dbReference type="Proteomes" id="UP001058003"/>
    </source>
</evidence>
<protein>
    <submittedName>
        <fullName evidence="5">GntR family transcriptional regulator</fullName>
    </submittedName>
</protein>
<dbReference type="SUPFAM" id="SSF46785">
    <property type="entry name" value="Winged helix' DNA-binding domain"/>
    <property type="match status" value="1"/>
</dbReference>
<evidence type="ECO:0000259" key="4">
    <source>
        <dbReference type="PROSITE" id="PS50949"/>
    </source>
</evidence>
<evidence type="ECO:0000313" key="5">
    <source>
        <dbReference type="EMBL" id="UWZ55787.1"/>
    </source>
</evidence>
<dbReference type="InterPro" id="IPR036388">
    <property type="entry name" value="WH-like_DNA-bd_sf"/>
</dbReference>
<dbReference type="GO" id="GO:0045892">
    <property type="term" value="P:negative regulation of DNA-templated transcription"/>
    <property type="evidence" value="ECO:0007669"/>
    <property type="project" value="TreeGrafter"/>
</dbReference>
<organism evidence="5 6">
    <name type="scientific">Dactylosporangium aurantiacum</name>
    <dbReference type="NCBI Taxonomy" id="35754"/>
    <lineage>
        <taxon>Bacteria</taxon>
        <taxon>Bacillati</taxon>
        <taxon>Actinomycetota</taxon>
        <taxon>Actinomycetes</taxon>
        <taxon>Micromonosporales</taxon>
        <taxon>Micromonosporaceae</taxon>
        <taxon>Dactylosporangium</taxon>
    </lineage>
</organism>
<dbReference type="GO" id="GO:0003700">
    <property type="term" value="F:DNA-binding transcription factor activity"/>
    <property type="evidence" value="ECO:0007669"/>
    <property type="project" value="InterPro"/>
</dbReference>
<dbReference type="PRINTS" id="PR00035">
    <property type="entry name" value="HTHGNTR"/>
</dbReference>
<name>A0A9Q9IGS8_9ACTN</name>
<dbReference type="PANTHER" id="PTHR44846:SF1">
    <property type="entry name" value="MANNOSYL-D-GLYCERATE TRANSPORT_METABOLISM SYSTEM REPRESSOR MNGR-RELATED"/>
    <property type="match status" value="1"/>
</dbReference>
<accession>A0A9Q9IGS8</accession>
<dbReference type="PROSITE" id="PS50949">
    <property type="entry name" value="HTH_GNTR"/>
    <property type="match status" value="1"/>
</dbReference>
<dbReference type="EMBL" id="CP073767">
    <property type="protein sequence ID" value="UWZ55787.1"/>
    <property type="molecule type" value="Genomic_DNA"/>
</dbReference>
<keyword evidence="3" id="KW-0804">Transcription</keyword>
<dbReference type="InterPro" id="IPR050679">
    <property type="entry name" value="Bact_HTH_transcr_reg"/>
</dbReference>
<dbReference type="KEGG" id="daur:Daura_06175"/>
<dbReference type="SMART" id="SM00345">
    <property type="entry name" value="HTH_GNTR"/>
    <property type="match status" value="1"/>
</dbReference>
<evidence type="ECO:0000256" key="3">
    <source>
        <dbReference type="ARBA" id="ARBA00023163"/>
    </source>
</evidence>
<evidence type="ECO:0000256" key="2">
    <source>
        <dbReference type="ARBA" id="ARBA00023125"/>
    </source>
</evidence>
<gene>
    <name evidence="5" type="ORF">Daura_06175</name>
</gene>
<proteinExistence type="predicted"/>
<dbReference type="InterPro" id="IPR000524">
    <property type="entry name" value="Tscrpt_reg_HTH_GntR"/>
</dbReference>
<dbReference type="Pfam" id="PF00392">
    <property type="entry name" value="GntR"/>
    <property type="match status" value="1"/>
</dbReference>
<dbReference type="GO" id="GO:0003677">
    <property type="term" value="F:DNA binding"/>
    <property type="evidence" value="ECO:0007669"/>
    <property type="project" value="UniProtKB-KW"/>
</dbReference>
<dbReference type="PANTHER" id="PTHR44846">
    <property type="entry name" value="MANNOSYL-D-GLYCERATE TRANSPORT/METABOLISM SYSTEM REPRESSOR MNGR-RELATED"/>
    <property type="match status" value="1"/>
</dbReference>
<dbReference type="Gene3D" id="1.10.10.10">
    <property type="entry name" value="Winged helix-like DNA-binding domain superfamily/Winged helix DNA-binding domain"/>
    <property type="match status" value="1"/>
</dbReference>
<dbReference type="InterPro" id="IPR036390">
    <property type="entry name" value="WH_DNA-bd_sf"/>
</dbReference>
<reference evidence="5" key="1">
    <citation type="submission" date="2021-04" db="EMBL/GenBank/DDBJ databases">
        <title>Dactylosporangium aurantiacum NRRL B-8018 full assembly.</title>
        <authorList>
            <person name="Hartkoorn R.C."/>
            <person name="Beaudoing E."/>
            <person name="Hot D."/>
        </authorList>
    </citation>
    <scope>NUCLEOTIDE SEQUENCE</scope>
    <source>
        <strain evidence="5">NRRL B-8018</strain>
    </source>
</reference>
<evidence type="ECO:0000256" key="1">
    <source>
        <dbReference type="ARBA" id="ARBA00023015"/>
    </source>
</evidence>
<dbReference type="Proteomes" id="UP001058003">
    <property type="component" value="Chromosome"/>
</dbReference>
<keyword evidence="2" id="KW-0238">DNA-binding</keyword>